<evidence type="ECO:0000256" key="3">
    <source>
        <dbReference type="ARBA" id="ARBA00022449"/>
    </source>
</evidence>
<feature type="transmembrane region" description="Helical" evidence="9">
    <location>
        <begin position="249"/>
        <end position="266"/>
    </location>
</feature>
<feature type="transmembrane region" description="Helical" evidence="9">
    <location>
        <begin position="6"/>
        <end position="21"/>
    </location>
</feature>
<comment type="similarity">
    <text evidence="8">Belongs to the NhaC Na(+)/H(+) (TC 2.A.35) antiporter family.</text>
</comment>
<accession>A0A6I1FPV9</accession>
<evidence type="ECO:0000256" key="1">
    <source>
        <dbReference type="ARBA" id="ARBA00004651"/>
    </source>
</evidence>
<evidence type="ECO:0000313" key="12">
    <source>
        <dbReference type="Proteomes" id="UP000429595"/>
    </source>
</evidence>
<feature type="transmembrane region" description="Helical" evidence="9">
    <location>
        <begin position="28"/>
        <end position="45"/>
    </location>
</feature>
<dbReference type="EMBL" id="WEIO01000001">
    <property type="protein sequence ID" value="KAB7709261.1"/>
    <property type="molecule type" value="Genomic_DNA"/>
</dbReference>
<dbReference type="Proteomes" id="UP000429595">
    <property type="component" value="Unassembled WGS sequence"/>
</dbReference>
<feature type="transmembrane region" description="Helical" evidence="9">
    <location>
        <begin position="99"/>
        <end position="119"/>
    </location>
</feature>
<dbReference type="InterPro" id="IPR018461">
    <property type="entry name" value="Na/H_Antiport_NhaC-like_C"/>
</dbReference>
<dbReference type="GO" id="GO:0015297">
    <property type="term" value="F:antiporter activity"/>
    <property type="evidence" value="ECO:0007669"/>
    <property type="project" value="UniProtKB-KW"/>
</dbReference>
<feature type="transmembrane region" description="Helical" evidence="9">
    <location>
        <begin position="224"/>
        <end position="242"/>
    </location>
</feature>
<feature type="transmembrane region" description="Helical" evidence="9">
    <location>
        <begin position="125"/>
        <end position="153"/>
    </location>
</feature>
<keyword evidence="12" id="KW-1185">Reference proteome</keyword>
<keyword evidence="6 9" id="KW-1133">Transmembrane helix</keyword>
<evidence type="ECO:0000256" key="5">
    <source>
        <dbReference type="ARBA" id="ARBA00022692"/>
    </source>
</evidence>
<dbReference type="NCBIfam" id="TIGR00931">
    <property type="entry name" value="antiport_nhaC"/>
    <property type="match status" value="1"/>
</dbReference>
<keyword evidence="4" id="KW-1003">Cell membrane</keyword>
<comment type="caution">
    <text evidence="11">The sequence shown here is derived from an EMBL/GenBank/DDBJ whole genome shotgun (WGS) entry which is preliminary data.</text>
</comment>
<evidence type="ECO:0000256" key="8">
    <source>
        <dbReference type="ARBA" id="ARBA00038435"/>
    </source>
</evidence>
<sequence>MKATTLLLVSIVVIFGGLLVVKAPSTMVLVAAGITVIVLSLLWGIKWDDIEKDIFETLRKMLLPILILLAVGILIGAWMLSGTIPVIIYYGLLLLKPSIFLLVVTLACTLMSLMTGTSWGTIGTVGVACMGVAIGLGIPPYYAAGAIVTGAFFGDKLSPLSDTTIMAAAFTEVNLVEHIKHLLYTTIPGFVISLVLYAVLGFQLHGQANNSEDINTILSTLESHFYLNPILLLPPIIVLVLIYKQKPTLPVFGIGILLGCVLAMVFQGSTLLEVANTLNGGFSANTNVKAVDEMLQQGGLSSMYSTLGILFAAAIFGSPMRTAGVIQVILNKITELAKTGKAMMTSCLTLHSLFFIITGSFYVSFSVLGPMLAPLYDKYGLHRKNLGRTLEDTGSAFSPAVPWGITGAFVASTLNVPTGQFILYAPVIYLGVVFALIYIFTGYGIAKADPGQMNNEVKSEKVEATL</sequence>
<evidence type="ECO:0000313" key="11">
    <source>
        <dbReference type="EMBL" id="KAB7709261.1"/>
    </source>
</evidence>
<evidence type="ECO:0000259" key="10">
    <source>
        <dbReference type="Pfam" id="PF03553"/>
    </source>
</evidence>
<comment type="subcellular location">
    <subcellularLocation>
        <location evidence="1">Cell membrane</location>
        <topology evidence="1">Multi-pass membrane protein</topology>
    </subcellularLocation>
</comment>
<proteinExistence type="inferred from homology"/>
<evidence type="ECO:0000256" key="7">
    <source>
        <dbReference type="ARBA" id="ARBA00023136"/>
    </source>
</evidence>
<name>A0A6I1FPV9_9BACI</name>
<keyword evidence="2" id="KW-0813">Transport</keyword>
<feature type="transmembrane region" description="Helical" evidence="9">
    <location>
        <begin position="309"/>
        <end position="330"/>
    </location>
</feature>
<dbReference type="PANTHER" id="PTHR33451">
    <property type="entry name" value="MALATE-2H(+)/NA(+)-LACTATE ANTIPORTER"/>
    <property type="match status" value="1"/>
</dbReference>
<dbReference type="AlphaFoldDB" id="A0A6I1FPV9"/>
<feature type="transmembrane region" description="Helical" evidence="9">
    <location>
        <begin position="421"/>
        <end position="446"/>
    </location>
</feature>
<evidence type="ECO:0000256" key="2">
    <source>
        <dbReference type="ARBA" id="ARBA00022448"/>
    </source>
</evidence>
<organism evidence="11 12">
    <name type="scientific">Bacillus aerolatus</name>
    <dbReference type="NCBI Taxonomy" id="2653354"/>
    <lineage>
        <taxon>Bacteria</taxon>
        <taxon>Bacillati</taxon>
        <taxon>Bacillota</taxon>
        <taxon>Bacilli</taxon>
        <taxon>Bacillales</taxon>
        <taxon>Bacillaceae</taxon>
        <taxon>Bacillus</taxon>
    </lineage>
</organism>
<gene>
    <name evidence="11" type="primary">nhaC</name>
    <name evidence="11" type="ORF">F9802_03130</name>
</gene>
<keyword evidence="7 9" id="KW-0472">Membrane</keyword>
<evidence type="ECO:0000256" key="6">
    <source>
        <dbReference type="ARBA" id="ARBA00022989"/>
    </source>
</evidence>
<feature type="domain" description="Na+/H+ antiporter NhaC-like C-terminal" evidence="10">
    <location>
        <begin position="150"/>
        <end position="442"/>
    </location>
</feature>
<dbReference type="Pfam" id="PF03553">
    <property type="entry name" value="Na_H_antiporter"/>
    <property type="match status" value="1"/>
</dbReference>
<keyword evidence="3" id="KW-0050">Antiport</keyword>
<evidence type="ECO:0000256" key="9">
    <source>
        <dbReference type="SAM" id="Phobius"/>
    </source>
</evidence>
<reference evidence="11 12" key="1">
    <citation type="submission" date="2019-10" db="EMBL/GenBank/DDBJ databases">
        <title>Bacillus aerolatum sp. nov., isolated from bioaerosol of sport playgrounds.</title>
        <authorList>
            <person name="Chen P."/>
            <person name="Zhang G."/>
        </authorList>
    </citation>
    <scope>NUCLEOTIDE SEQUENCE [LARGE SCALE GENOMIC DNA]</scope>
    <source>
        <strain evidence="11 12">CX253</strain>
    </source>
</reference>
<dbReference type="InterPro" id="IPR052180">
    <property type="entry name" value="NhaC_Na-H+_Antiporter"/>
</dbReference>
<keyword evidence="5 9" id="KW-0812">Transmembrane</keyword>
<protein>
    <submittedName>
        <fullName evidence="11">Na+/H+ antiporter NhaC</fullName>
    </submittedName>
</protein>
<evidence type="ECO:0000256" key="4">
    <source>
        <dbReference type="ARBA" id="ARBA00022475"/>
    </source>
</evidence>
<dbReference type="PANTHER" id="PTHR33451:SF3">
    <property type="entry name" value="MALATE-2H(+)_NA(+)-LACTATE ANTIPORTER"/>
    <property type="match status" value="1"/>
</dbReference>
<feature type="transmembrane region" description="Helical" evidence="9">
    <location>
        <begin position="342"/>
        <end position="365"/>
    </location>
</feature>
<feature type="transmembrane region" description="Helical" evidence="9">
    <location>
        <begin position="182"/>
        <end position="204"/>
    </location>
</feature>
<dbReference type="InterPro" id="IPR004770">
    <property type="entry name" value="Na/H_antiport_NhaC"/>
</dbReference>
<dbReference type="GO" id="GO:0005886">
    <property type="term" value="C:plasma membrane"/>
    <property type="evidence" value="ECO:0007669"/>
    <property type="project" value="UniProtKB-SubCell"/>
</dbReference>
<feature type="transmembrane region" description="Helical" evidence="9">
    <location>
        <begin position="65"/>
        <end position="92"/>
    </location>
</feature>